<dbReference type="InterPro" id="IPR020994">
    <property type="entry name" value="Uncharacterised_Ca-bd_CcbP"/>
</dbReference>
<reference evidence="1 2" key="1">
    <citation type="submission" date="2018-02" db="EMBL/GenBank/DDBJ databases">
        <title>Discovery of a pederin family compound in a non-symbiotic bloom-forming cyanobacterium.</title>
        <authorList>
            <person name="Kust A."/>
            <person name="Mares J."/>
            <person name="Jokela J."/>
            <person name="Urajova P."/>
            <person name="Hajek J."/>
            <person name="Saurav K."/>
            <person name="Voracova K."/>
            <person name="Fewer D.P."/>
            <person name="Haapaniemi E."/>
            <person name="Permi P."/>
            <person name="Rehakova K."/>
            <person name="Sivonen K."/>
            <person name="Hrouzek P."/>
        </authorList>
    </citation>
    <scope>NUCLEOTIDE SEQUENCE [LARGE SCALE GENOMIC DNA]</scope>
    <source>
        <strain evidence="1 2">CHARLIE-1</strain>
    </source>
</reference>
<dbReference type="Gene3D" id="6.10.140.400">
    <property type="match status" value="1"/>
</dbReference>
<evidence type="ECO:0000313" key="2">
    <source>
        <dbReference type="Proteomes" id="UP000239589"/>
    </source>
</evidence>
<accession>A0A2S6CUU8</accession>
<dbReference type="EMBL" id="PGEM01000063">
    <property type="protein sequence ID" value="PPJ63555.1"/>
    <property type="molecule type" value="Genomic_DNA"/>
</dbReference>
<dbReference type="OrthoDB" id="894072at2"/>
<keyword evidence="2" id="KW-1185">Reference proteome</keyword>
<sequence length="70" mass="8148">MNFNLVILWIRHLVKSPKIFNSLQSNITIFGKDDETLTAKLSEIEAIDGDEDSKEALADWQYWLARGYKF</sequence>
<evidence type="ECO:0000313" key="1">
    <source>
        <dbReference type="EMBL" id="PPJ63555.1"/>
    </source>
</evidence>
<gene>
    <name evidence="1" type="ORF">CUN59_09380</name>
</gene>
<organism evidence="1 2">
    <name type="scientific">Cuspidothrix issatschenkoi CHARLIE-1</name>
    <dbReference type="NCBI Taxonomy" id="2052836"/>
    <lineage>
        <taxon>Bacteria</taxon>
        <taxon>Bacillati</taxon>
        <taxon>Cyanobacteriota</taxon>
        <taxon>Cyanophyceae</taxon>
        <taxon>Nostocales</taxon>
        <taxon>Aphanizomenonaceae</taxon>
        <taxon>Cuspidothrix</taxon>
    </lineage>
</organism>
<comment type="caution">
    <text evidence="1">The sequence shown here is derived from an EMBL/GenBank/DDBJ whole genome shotgun (WGS) entry which is preliminary data.</text>
</comment>
<proteinExistence type="predicted"/>
<name>A0A2S6CUU8_9CYAN</name>
<dbReference type="Pfam" id="PF11535">
    <property type="entry name" value="Calci_bind_CcbP"/>
    <property type="match status" value="1"/>
</dbReference>
<dbReference type="Proteomes" id="UP000239589">
    <property type="component" value="Unassembled WGS sequence"/>
</dbReference>
<dbReference type="AlphaFoldDB" id="A0A2S6CUU8"/>
<protein>
    <submittedName>
        <fullName evidence="1">Uncharacterized protein</fullName>
    </submittedName>
</protein>